<dbReference type="SMART" id="SM00257">
    <property type="entry name" value="LysM"/>
    <property type="match status" value="3"/>
</dbReference>
<feature type="domain" description="LysM" evidence="2">
    <location>
        <begin position="627"/>
        <end position="671"/>
    </location>
</feature>
<dbReference type="SUPFAM" id="SSF54106">
    <property type="entry name" value="LysM domain"/>
    <property type="match status" value="3"/>
</dbReference>
<dbReference type="CDD" id="cd00118">
    <property type="entry name" value="LysM"/>
    <property type="match status" value="3"/>
</dbReference>
<feature type="compositionally biased region" description="Polar residues" evidence="1">
    <location>
        <begin position="588"/>
        <end position="603"/>
    </location>
</feature>
<feature type="region of interest" description="Disordered" evidence="1">
    <location>
        <begin position="291"/>
        <end position="325"/>
    </location>
</feature>
<feature type="region of interest" description="Disordered" evidence="1">
    <location>
        <begin position="679"/>
        <end position="700"/>
    </location>
</feature>
<reference evidence="3 4" key="1">
    <citation type="submission" date="2016-10" db="EMBL/GenBank/DDBJ databases">
        <authorList>
            <person name="de Groot N.N."/>
        </authorList>
    </citation>
    <scope>NUCLEOTIDE SEQUENCE [LARGE SCALE GENOMIC DNA]</scope>
    <source>
        <strain evidence="3 4">DSM 19938</strain>
    </source>
</reference>
<dbReference type="Gene3D" id="1.10.530.10">
    <property type="match status" value="1"/>
</dbReference>
<dbReference type="InterPro" id="IPR036779">
    <property type="entry name" value="LysM_dom_sf"/>
</dbReference>
<organism evidence="3 4">
    <name type="scientific">Dyadobacter koreensis</name>
    <dbReference type="NCBI Taxonomy" id="408657"/>
    <lineage>
        <taxon>Bacteria</taxon>
        <taxon>Pseudomonadati</taxon>
        <taxon>Bacteroidota</taxon>
        <taxon>Cytophagia</taxon>
        <taxon>Cytophagales</taxon>
        <taxon>Spirosomataceae</taxon>
        <taxon>Dyadobacter</taxon>
    </lineage>
</organism>
<dbReference type="RefSeq" id="WP_090339252.1">
    <property type="nucleotide sequence ID" value="NZ_FNXY01000008.1"/>
</dbReference>
<dbReference type="InterPro" id="IPR023346">
    <property type="entry name" value="Lysozyme-like_dom_sf"/>
</dbReference>
<feature type="compositionally biased region" description="Low complexity" evidence="1">
    <location>
        <begin position="298"/>
        <end position="312"/>
    </location>
</feature>
<evidence type="ECO:0000256" key="1">
    <source>
        <dbReference type="SAM" id="MobiDB-lite"/>
    </source>
</evidence>
<dbReference type="OrthoDB" id="977752at2"/>
<dbReference type="Proteomes" id="UP000199532">
    <property type="component" value="Unassembled WGS sequence"/>
</dbReference>
<dbReference type="AlphaFoldDB" id="A0A1H6ZFN3"/>
<dbReference type="InterPro" id="IPR018392">
    <property type="entry name" value="LysM"/>
</dbReference>
<feature type="region of interest" description="Disordered" evidence="1">
    <location>
        <begin position="549"/>
        <end position="611"/>
    </location>
</feature>
<feature type="domain" description="LysM" evidence="2">
    <location>
        <begin position="697"/>
        <end position="740"/>
    </location>
</feature>
<protein>
    <submittedName>
        <fullName evidence="3">Membrane-bound lytic murein transglycosylase D</fullName>
    </submittedName>
</protein>
<dbReference type="GO" id="GO:0008932">
    <property type="term" value="F:lytic endotransglycosylase activity"/>
    <property type="evidence" value="ECO:0007669"/>
    <property type="project" value="TreeGrafter"/>
</dbReference>
<dbReference type="PANTHER" id="PTHR33734:SF22">
    <property type="entry name" value="MEMBRANE-BOUND LYTIC MUREIN TRANSGLYCOSYLASE D"/>
    <property type="match status" value="1"/>
</dbReference>
<proteinExistence type="predicted"/>
<evidence type="ECO:0000313" key="3">
    <source>
        <dbReference type="EMBL" id="SEJ47665.1"/>
    </source>
</evidence>
<feature type="compositionally biased region" description="Low complexity" evidence="1">
    <location>
        <begin position="679"/>
        <end position="691"/>
    </location>
</feature>
<dbReference type="Gene3D" id="3.10.350.10">
    <property type="entry name" value="LysM domain"/>
    <property type="match status" value="3"/>
</dbReference>
<dbReference type="Pfam" id="PF01476">
    <property type="entry name" value="LysM"/>
    <property type="match status" value="3"/>
</dbReference>
<accession>A0A1H6ZFN3</accession>
<feature type="region of interest" description="Disordered" evidence="1">
    <location>
        <begin position="455"/>
        <end position="483"/>
    </location>
</feature>
<dbReference type="InterPro" id="IPR008258">
    <property type="entry name" value="Transglycosylase_SLT_dom_1"/>
</dbReference>
<dbReference type="EMBL" id="FNXY01000008">
    <property type="protein sequence ID" value="SEJ47665.1"/>
    <property type="molecule type" value="Genomic_DNA"/>
</dbReference>
<dbReference type="STRING" id="408657.SAMN04487995_4886"/>
<feature type="compositionally biased region" description="Polar residues" evidence="1">
    <location>
        <begin position="469"/>
        <end position="479"/>
    </location>
</feature>
<evidence type="ECO:0000313" key="4">
    <source>
        <dbReference type="Proteomes" id="UP000199532"/>
    </source>
</evidence>
<keyword evidence="4" id="KW-1185">Reference proteome</keyword>
<feature type="domain" description="LysM" evidence="2">
    <location>
        <begin position="393"/>
        <end position="438"/>
    </location>
</feature>
<dbReference type="Pfam" id="PF01464">
    <property type="entry name" value="SLT"/>
    <property type="match status" value="1"/>
</dbReference>
<name>A0A1H6ZFN3_9BACT</name>
<dbReference type="PANTHER" id="PTHR33734">
    <property type="entry name" value="LYSM DOMAIN-CONTAINING GPI-ANCHORED PROTEIN 2"/>
    <property type="match status" value="1"/>
</dbReference>
<dbReference type="PROSITE" id="PS51782">
    <property type="entry name" value="LYSM"/>
    <property type="match status" value="3"/>
</dbReference>
<dbReference type="SUPFAM" id="SSF53955">
    <property type="entry name" value="Lysozyme-like"/>
    <property type="match status" value="1"/>
</dbReference>
<evidence type="ECO:0000259" key="2">
    <source>
        <dbReference type="PROSITE" id="PS51782"/>
    </source>
</evidence>
<dbReference type="CDD" id="cd16894">
    <property type="entry name" value="MltD-like"/>
    <property type="match status" value="1"/>
</dbReference>
<feature type="compositionally biased region" description="Low complexity" evidence="1">
    <location>
        <begin position="563"/>
        <end position="576"/>
    </location>
</feature>
<gene>
    <name evidence="3" type="ORF">SAMN04487995_4886</name>
</gene>
<sequence length="741" mass="81242">MNRIHSAYFKLTTLILLIFVQVNLAKAQSPEIPPSVLFGGITVKFDRNAQNLIEEDIRSLMSNKKFWEEKLDRAILYFPIVESILMDEEVPIDFKYLAVQESSFKPDVVSSSNAVGFWQFKPETAIELNLRVDKDIDERKNISSSTHAAAWYLKKNNQQLNNWVSALYSYYQGVGGVKKLVPANWAYAREVVLTGKTDRYMLRFFAHKIALEAGLDRYRTSNNMVLIESEYGKGKTFAEIAKYLEISEGDLKSYNRWVSDNKIPTDREYLLTVPVTTNQVAFVRSKLSLPEQTQPAETTSTLASTGSTADATGFPSLKKSGTPSNDKGGYSFFEINGLPGIEARAGDTDKSLASAGKLRPAKFRRFNDLTVDMPVIPGNIYYLAKKNKKAATPFHTAKTGDSWQSISQQYGLRLVNLLKYNRTISKTYPIQTGQVVWLNKKRPKNQPIEVIKQKPEDKVTEPAIASAPAKTQPSATNDIPANAAGRKKYTPVLVDKGQSSIAKENQAFQPGVTPAAPASSTPVSTVDVPVVASTPSSNTNDRVVIITQDGSDGSFKPADEPKAPTAKPAAKPAQKPVARRSADADLFSTPSENASRIPANTQPAAFDNPLPPVKEKPAVTSARETNVFHTVEAGQTFYSISRLNNLTVKELLALNNLDDVVKLSVGQKLIVKKASGVASSSKSGSDVTKSTNTSGPRTHTVAAGETLFRISQNYQVSVDEIQKLNKLSGNTVKVGQKLKIP</sequence>